<comment type="caution">
    <text evidence="7">The sequence shown here is derived from an EMBL/GenBank/DDBJ whole genome shotgun (WGS) entry which is preliminary data.</text>
</comment>
<accession>A0A6V7RQV7</accession>
<evidence type="ECO:0000313" key="7">
    <source>
        <dbReference type="EMBL" id="CAD2081350.1"/>
    </source>
</evidence>
<name>A0A6V7RQV7_9STAP</name>
<reference evidence="7 8" key="1">
    <citation type="submission" date="2020-07" db="EMBL/GenBank/DDBJ databases">
        <authorList>
            <person name="Criscuolo A."/>
        </authorList>
    </citation>
    <scope>NUCLEOTIDE SEQUENCE [LARGE SCALE GENOMIC DNA]</scope>
    <source>
        <strain evidence="7">CIP111649</strain>
    </source>
</reference>
<comment type="catalytic activity">
    <reaction evidence="1">
        <text>chorismate = isochorismate</text>
        <dbReference type="Rhea" id="RHEA:18985"/>
        <dbReference type="ChEBI" id="CHEBI:29748"/>
        <dbReference type="ChEBI" id="CHEBI:29780"/>
        <dbReference type="EC" id="5.4.4.2"/>
    </reaction>
</comment>
<dbReference type="EC" id="5.4.4.2" evidence="3"/>
<dbReference type="InterPro" id="IPR015890">
    <property type="entry name" value="Chorismate_C"/>
</dbReference>
<evidence type="ECO:0000256" key="1">
    <source>
        <dbReference type="ARBA" id="ARBA00000799"/>
    </source>
</evidence>
<evidence type="ECO:0000256" key="4">
    <source>
        <dbReference type="ARBA" id="ARBA00023235"/>
    </source>
</evidence>
<dbReference type="Proteomes" id="UP000589351">
    <property type="component" value="Unassembled WGS sequence"/>
</dbReference>
<dbReference type="AlphaFoldDB" id="A0A6V7RQV7"/>
<dbReference type="PANTHER" id="PTHR42839">
    <property type="entry name" value="ISOCHORISMATE SYNTHASE ENTC"/>
    <property type="match status" value="1"/>
</dbReference>
<evidence type="ECO:0000256" key="3">
    <source>
        <dbReference type="ARBA" id="ARBA00012824"/>
    </source>
</evidence>
<proteinExistence type="inferred from homology"/>
<organism evidence="7 8">
    <name type="scientific">Jeotgalicoccus meleagridis</name>
    <dbReference type="NCBI Taxonomy" id="2759181"/>
    <lineage>
        <taxon>Bacteria</taxon>
        <taxon>Bacillati</taxon>
        <taxon>Bacillota</taxon>
        <taxon>Bacilli</taxon>
        <taxon>Bacillales</taxon>
        <taxon>Staphylococcaceae</taxon>
        <taxon>Jeotgalicoccus</taxon>
    </lineage>
</organism>
<dbReference type="Pfam" id="PF00425">
    <property type="entry name" value="Chorismate_bind"/>
    <property type="match status" value="1"/>
</dbReference>
<keyword evidence="4" id="KW-0413">Isomerase</keyword>
<keyword evidence="8" id="KW-1185">Reference proteome</keyword>
<evidence type="ECO:0000256" key="5">
    <source>
        <dbReference type="ARBA" id="ARBA00041564"/>
    </source>
</evidence>
<comment type="similarity">
    <text evidence="2">Belongs to the isochorismate synthase family.</text>
</comment>
<evidence type="ECO:0000256" key="2">
    <source>
        <dbReference type="ARBA" id="ARBA00005297"/>
    </source>
</evidence>
<dbReference type="GO" id="GO:0009697">
    <property type="term" value="P:salicylic acid biosynthetic process"/>
    <property type="evidence" value="ECO:0007669"/>
    <property type="project" value="TreeGrafter"/>
</dbReference>
<gene>
    <name evidence="7" type="primary">pchA</name>
    <name evidence="7" type="ORF">JEODO184_02129</name>
</gene>
<feature type="domain" description="Chorismate-utilising enzyme C-terminal" evidence="6">
    <location>
        <begin position="190"/>
        <end position="440"/>
    </location>
</feature>
<sequence>MSLESSRYFIEHINLDVDKEYITLHLPIDEYQIDEEKIFTYFKESKGSRYWFKSKDNTYNVIGINYIDSIWRDRFVPKAVEDSKAALFNKIQQEALSKNLKSKLSLFGGTLFDDKSSTDEWNDFKMVEFHLPEWQFDLKNQELFLTRPIKGLVLEELIEEISGVLAEIETEELYERDKPVVKSKRDIFPNEWKKLVQEAVENLDQDFKKVVLARQKLILFESRAKRLYLIRRLKDEMDTYTIYYEKGNSTFVSKTPEKLFSIKDSELTTNAIAGSIQRLDDQVQNEAHKDFLLNDDKNLFEHKVVRDSIISDIAPFSQGLNYKKIPQLLENRYIYHLYTPIQAMLKEDADEFSILKQIHPTPAVGGLPKEKASEYIKEREYGTRGLYAAPLGIIHEDIECEFAVGLRSMLIAAKSATLFAGCGIVKGSDPEEEFMETEVKFTPMLNVLEATTNELYKSSDSSDI</sequence>
<dbReference type="InterPro" id="IPR004561">
    <property type="entry name" value="IsoChor_synthase"/>
</dbReference>
<dbReference type="SUPFAM" id="SSF56322">
    <property type="entry name" value="ADC synthase"/>
    <property type="match status" value="1"/>
</dbReference>
<dbReference type="Gene3D" id="3.60.120.10">
    <property type="entry name" value="Anthranilate synthase"/>
    <property type="match status" value="1"/>
</dbReference>
<dbReference type="RefSeq" id="WP_185126625.1">
    <property type="nucleotide sequence ID" value="NZ_CAJEWD010000009.1"/>
</dbReference>
<dbReference type="PANTHER" id="PTHR42839:SF1">
    <property type="entry name" value="ISOCHORISMATE SYNTHASE MENF"/>
    <property type="match status" value="1"/>
</dbReference>
<evidence type="ECO:0000259" key="6">
    <source>
        <dbReference type="Pfam" id="PF00425"/>
    </source>
</evidence>
<protein>
    <recommendedName>
        <fullName evidence="3">isochorismate synthase</fullName>
        <ecNumber evidence="3">5.4.4.2</ecNumber>
    </recommendedName>
    <alternativeName>
        <fullName evidence="5">Isochorismate mutase</fullName>
    </alternativeName>
</protein>
<evidence type="ECO:0000313" key="8">
    <source>
        <dbReference type="Proteomes" id="UP000589351"/>
    </source>
</evidence>
<dbReference type="EMBL" id="CAJEWD010000009">
    <property type="protein sequence ID" value="CAD2081350.1"/>
    <property type="molecule type" value="Genomic_DNA"/>
</dbReference>
<dbReference type="GO" id="GO:0008909">
    <property type="term" value="F:isochorismate synthase activity"/>
    <property type="evidence" value="ECO:0007669"/>
    <property type="project" value="UniProtKB-EC"/>
</dbReference>
<dbReference type="InterPro" id="IPR005801">
    <property type="entry name" value="ADC_synthase"/>
</dbReference>
<dbReference type="NCBIfam" id="TIGR00543">
    <property type="entry name" value="isochor_syn"/>
    <property type="match status" value="1"/>
</dbReference>